<dbReference type="InterPro" id="IPR018392">
    <property type="entry name" value="LysM"/>
</dbReference>
<sequence>MENQPKGLKEKINKLSLKKKALLASGIITVATVVGIYAYESSFSYELVLNKESVGIVKEMEYAENALLAVQEKVDESHGEKAYYSEEVQYNKVRVEKDKLLSEKQLEKSIYENIDIYKPAAILMVDGEEKLILEAKEQVQNILEGIKKPFVEELKSKDVELVNVDFNQKVEIVEKDVLVENILKQEEALYQVNQTQPKTYKIASGDSAWTISRSTNTPITNLEKANPDKNLENLMPGESLNLASKESFIDVSATVKKIETKEIDFEVEEKKDSSMYIGETKVEQKGEKGSKEITKSITYINDIVEKEEIIKEEIIKEPVNKIVLVGTKVRAVASASTSASRGGSGKAAPTYNGDLGSAIVATAKHYIGIPYVSGGSTPSGFDCSGFTSYVYRQYGISIPRTSGGQGGLGGYVSRSDLRPGDIVVFPGHVGIYVGGNSFIHSPRPGKSIQISSLDGYWSSRFQGGRRVY</sequence>
<dbReference type="Pfam" id="PF07501">
    <property type="entry name" value="G5"/>
    <property type="match status" value="1"/>
</dbReference>
<feature type="domain" description="LysM" evidence="9">
    <location>
        <begin position="198"/>
        <end position="242"/>
    </location>
</feature>
<dbReference type="PANTHER" id="PTHR47053">
    <property type="entry name" value="MUREIN DD-ENDOPEPTIDASE MEPH-RELATED"/>
    <property type="match status" value="1"/>
</dbReference>
<dbReference type="Gene3D" id="2.20.230.10">
    <property type="entry name" value="Resuscitation-promoting factor rpfb"/>
    <property type="match status" value="1"/>
</dbReference>
<keyword evidence="12" id="KW-1185">Reference proteome</keyword>
<evidence type="ECO:0000259" key="9">
    <source>
        <dbReference type="PROSITE" id="PS51782"/>
    </source>
</evidence>
<evidence type="ECO:0000256" key="4">
    <source>
        <dbReference type="ARBA" id="ARBA00022737"/>
    </source>
</evidence>
<evidence type="ECO:0000313" key="12">
    <source>
        <dbReference type="Proteomes" id="UP000253490"/>
    </source>
</evidence>
<keyword evidence="4" id="KW-0677">Repeat</keyword>
<gene>
    <name evidence="11" type="ORF">DES36_10920</name>
</gene>
<dbReference type="Proteomes" id="UP000253490">
    <property type="component" value="Unassembled WGS sequence"/>
</dbReference>
<evidence type="ECO:0000256" key="1">
    <source>
        <dbReference type="ARBA" id="ARBA00007074"/>
    </source>
</evidence>
<dbReference type="GO" id="GO:0008234">
    <property type="term" value="F:cysteine-type peptidase activity"/>
    <property type="evidence" value="ECO:0007669"/>
    <property type="project" value="UniProtKB-KW"/>
</dbReference>
<evidence type="ECO:0000256" key="6">
    <source>
        <dbReference type="ARBA" id="ARBA00022807"/>
    </source>
</evidence>
<keyword evidence="7" id="KW-0812">Transmembrane</keyword>
<dbReference type="InterPro" id="IPR011098">
    <property type="entry name" value="G5_dom"/>
</dbReference>
<organism evidence="11 12">
    <name type="scientific">Alkalibaculum bacchi</name>
    <dbReference type="NCBI Taxonomy" id="645887"/>
    <lineage>
        <taxon>Bacteria</taxon>
        <taxon>Bacillati</taxon>
        <taxon>Bacillota</taxon>
        <taxon>Clostridia</taxon>
        <taxon>Eubacteriales</taxon>
        <taxon>Eubacteriaceae</taxon>
        <taxon>Alkalibaculum</taxon>
    </lineage>
</organism>
<proteinExistence type="inferred from homology"/>
<dbReference type="InterPro" id="IPR038765">
    <property type="entry name" value="Papain-like_cys_pep_sf"/>
</dbReference>
<dbReference type="EMBL" id="QNRX01000009">
    <property type="protein sequence ID" value="RBP63803.1"/>
    <property type="molecule type" value="Genomic_DNA"/>
</dbReference>
<dbReference type="RefSeq" id="WP_170128232.1">
    <property type="nucleotide sequence ID" value="NZ_QNRX01000009.1"/>
</dbReference>
<keyword evidence="7" id="KW-1133">Transmembrane helix</keyword>
<dbReference type="Gene3D" id="3.10.350.10">
    <property type="entry name" value="LysM domain"/>
    <property type="match status" value="1"/>
</dbReference>
<evidence type="ECO:0000259" key="10">
    <source>
        <dbReference type="PROSITE" id="PS51935"/>
    </source>
</evidence>
<evidence type="ECO:0000256" key="7">
    <source>
        <dbReference type="SAM" id="Phobius"/>
    </source>
</evidence>
<dbReference type="PROSITE" id="PS51109">
    <property type="entry name" value="G5"/>
    <property type="match status" value="1"/>
</dbReference>
<evidence type="ECO:0000256" key="3">
    <source>
        <dbReference type="ARBA" id="ARBA00022729"/>
    </source>
</evidence>
<keyword evidence="7" id="KW-0472">Membrane</keyword>
<dbReference type="AlphaFoldDB" id="A0A366I5N9"/>
<feature type="domain" description="G5" evidence="8">
    <location>
        <begin position="249"/>
        <end position="329"/>
    </location>
</feature>
<dbReference type="SMART" id="SM00257">
    <property type="entry name" value="LysM"/>
    <property type="match status" value="1"/>
</dbReference>
<dbReference type="CDD" id="cd00118">
    <property type="entry name" value="LysM"/>
    <property type="match status" value="1"/>
</dbReference>
<dbReference type="PROSITE" id="PS51782">
    <property type="entry name" value="LYSM"/>
    <property type="match status" value="1"/>
</dbReference>
<evidence type="ECO:0000256" key="5">
    <source>
        <dbReference type="ARBA" id="ARBA00022801"/>
    </source>
</evidence>
<keyword evidence="5" id="KW-0378">Hydrolase</keyword>
<dbReference type="Gene3D" id="3.90.1720.10">
    <property type="entry name" value="endopeptidase domain like (from Nostoc punctiforme)"/>
    <property type="match status" value="1"/>
</dbReference>
<comment type="similarity">
    <text evidence="1">Belongs to the peptidase C40 family.</text>
</comment>
<feature type="domain" description="NlpC/P60" evidence="10">
    <location>
        <begin position="353"/>
        <end position="468"/>
    </location>
</feature>
<dbReference type="InterPro" id="IPR036779">
    <property type="entry name" value="LysM_dom_sf"/>
</dbReference>
<protein>
    <submittedName>
        <fullName evidence="11">Surface rod structure-forming protein G</fullName>
    </submittedName>
</protein>
<dbReference type="GO" id="GO:0006508">
    <property type="term" value="P:proteolysis"/>
    <property type="evidence" value="ECO:0007669"/>
    <property type="project" value="UniProtKB-KW"/>
</dbReference>
<dbReference type="SMART" id="SM01208">
    <property type="entry name" value="G5"/>
    <property type="match status" value="1"/>
</dbReference>
<dbReference type="PROSITE" id="PS51935">
    <property type="entry name" value="NLPC_P60"/>
    <property type="match status" value="1"/>
</dbReference>
<dbReference type="SUPFAM" id="SSF54106">
    <property type="entry name" value="LysM domain"/>
    <property type="match status" value="1"/>
</dbReference>
<accession>A0A366I5N9</accession>
<dbReference type="PANTHER" id="PTHR47053:SF1">
    <property type="entry name" value="MUREIN DD-ENDOPEPTIDASE MEPH-RELATED"/>
    <property type="match status" value="1"/>
</dbReference>
<keyword evidence="2" id="KW-0645">Protease</keyword>
<keyword evidence="3" id="KW-0732">Signal</keyword>
<dbReference type="Pfam" id="PF01476">
    <property type="entry name" value="LysM"/>
    <property type="match status" value="1"/>
</dbReference>
<keyword evidence="6" id="KW-0788">Thiol protease</keyword>
<dbReference type="Pfam" id="PF00877">
    <property type="entry name" value="NLPC_P60"/>
    <property type="match status" value="1"/>
</dbReference>
<feature type="transmembrane region" description="Helical" evidence="7">
    <location>
        <begin position="21"/>
        <end position="39"/>
    </location>
</feature>
<dbReference type="InterPro" id="IPR051202">
    <property type="entry name" value="Peptidase_C40"/>
</dbReference>
<dbReference type="InterPro" id="IPR000064">
    <property type="entry name" value="NLP_P60_dom"/>
</dbReference>
<reference evidence="11 12" key="1">
    <citation type="submission" date="2018-06" db="EMBL/GenBank/DDBJ databases">
        <title>Genomic Encyclopedia of Type Strains, Phase IV (KMG-IV): sequencing the most valuable type-strain genomes for metagenomic binning, comparative biology and taxonomic classification.</title>
        <authorList>
            <person name="Goeker M."/>
        </authorList>
    </citation>
    <scope>NUCLEOTIDE SEQUENCE [LARGE SCALE GENOMIC DNA]</scope>
    <source>
        <strain evidence="11 12">DSM 22112</strain>
    </source>
</reference>
<dbReference type="SUPFAM" id="SSF54001">
    <property type="entry name" value="Cysteine proteinases"/>
    <property type="match status" value="1"/>
</dbReference>
<evidence type="ECO:0000256" key="2">
    <source>
        <dbReference type="ARBA" id="ARBA00022670"/>
    </source>
</evidence>
<comment type="caution">
    <text evidence="11">The sequence shown here is derived from an EMBL/GenBank/DDBJ whole genome shotgun (WGS) entry which is preliminary data.</text>
</comment>
<evidence type="ECO:0000313" key="11">
    <source>
        <dbReference type="EMBL" id="RBP63803.1"/>
    </source>
</evidence>
<evidence type="ECO:0000259" key="8">
    <source>
        <dbReference type="PROSITE" id="PS51109"/>
    </source>
</evidence>
<name>A0A366I5N9_9FIRM</name>